<gene>
    <name evidence="1" type="ORF">AYI69_g3836</name>
</gene>
<comment type="caution">
    <text evidence="1">The sequence shown here is derived from an EMBL/GenBank/DDBJ whole genome shotgun (WGS) entry which is preliminary data.</text>
</comment>
<accession>A0A1R1YIP6</accession>
<dbReference type="Proteomes" id="UP000187429">
    <property type="component" value="Unassembled WGS sequence"/>
</dbReference>
<evidence type="ECO:0000313" key="2">
    <source>
        <dbReference type="Proteomes" id="UP000187429"/>
    </source>
</evidence>
<evidence type="ECO:0000313" key="1">
    <source>
        <dbReference type="EMBL" id="OMJ26753.1"/>
    </source>
</evidence>
<sequence>MFKGFKISTFLHIKENSDTEIPEKAKLNTTTNKRRGLTLKRFKGSDSKSLISRSAIILEKFGRAFNISSKEKDSIKLDELHGGIKSYSISGAIGRNILQPRIGATKILNTNEIHRSNASITLSSLEETENKERSYDFSNSSTFEIDVKSFPRSTSRRFQLADTANHREIFSSAEAEREIQKSNLNVESNKFGIQESNENSEDGITQNQNTKTEFPLTKEGIIDAVIDEADFSASILNDNEFEAGLLNRMSSVLTAEGIDRMPRPKVNESQLQEILSEIAGEDSQSELAELEYGGRDVDTEANGQQEQIYSIEEALHVTEDENSRSIQEIEEDEDIIVDEHMSIRRTVQRNRNFRVIESDYVNSSGFPSDEELAVETRESDPSRGFYHNTSQHNRIINPEHILYQDFSGYDEATGFGGHINNNRDRENNLPAISRVALASTLGDNYDTSILTPEYIISHFDRILRPSQHSELRQSRDGLLARLYNSTFEQSTSAFPVPVIYASLNSDISRRT</sequence>
<proteinExistence type="predicted"/>
<keyword evidence="2" id="KW-1185">Reference proteome</keyword>
<name>A0A1R1YIP6_9FUNG</name>
<dbReference type="EMBL" id="LSSM01001377">
    <property type="protein sequence ID" value="OMJ26753.1"/>
    <property type="molecule type" value="Genomic_DNA"/>
</dbReference>
<protein>
    <submittedName>
        <fullName evidence="1">Uncharacterized protein</fullName>
    </submittedName>
</protein>
<dbReference type="AlphaFoldDB" id="A0A1R1YIP6"/>
<reference evidence="2" key="1">
    <citation type="submission" date="2017-01" db="EMBL/GenBank/DDBJ databases">
        <authorList>
            <person name="Wang Y."/>
            <person name="White M."/>
            <person name="Kvist S."/>
            <person name="Moncalvo J.-M."/>
        </authorList>
    </citation>
    <scope>NUCLEOTIDE SEQUENCE [LARGE SCALE GENOMIC DNA]</scope>
    <source>
        <strain evidence="2">ID-206-W2</strain>
    </source>
</reference>
<dbReference type="OrthoDB" id="5647475at2759"/>
<organism evidence="1 2">
    <name type="scientific">Smittium culicis</name>
    <dbReference type="NCBI Taxonomy" id="133412"/>
    <lineage>
        <taxon>Eukaryota</taxon>
        <taxon>Fungi</taxon>
        <taxon>Fungi incertae sedis</taxon>
        <taxon>Zoopagomycota</taxon>
        <taxon>Kickxellomycotina</taxon>
        <taxon>Harpellomycetes</taxon>
        <taxon>Harpellales</taxon>
        <taxon>Legeriomycetaceae</taxon>
        <taxon>Smittium</taxon>
    </lineage>
</organism>